<evidence type="ECO:0000313" key="3">
    <source>
        <dbReference type="EMBL" id="JAT69355.1"/>
    </source>
</evidence>
<feature type="coiled-coil region" evidence="1">
    <location>
        <begin position="73"/>
        <end position="131"/>
    </location>
</feature>
<feature type="region of interest" description="Disordered" evidence="2">
    <location>
        <begin position="745"/>
        <end position="790"/>
    </location>
</feature>
<feature type="coiled-coil region" evidence="1">
    <location>
        <begin position="476"/>
        <end position="514"/>
    </location>
</feature>
<feature type="coiled-coil region" evidence="1">
    <location>
        <begin position="557"/>
        <end position="587"/>
    </location>
</feature>
<dbReference type="EMBL" id="GDKF01009267">
    <property type="protein sequence ID" value="JAT69355.1"/>
    <property type="molecule type" value="Transcribed_RNA"/>
</dbReference>
<sequence>MDAGRHAVEEFSTPTNTSASREDGVRVSATPFFTPRAFQSTLESPGTLQRHGSLDPQDGSRRGSVGWAETDVARQCQELQHQLTNALAALEKRKIQAEMLQSEMDCLKYDNGSLEEQLGSARAEIASLKSLNQDMAVEIENHRMLHRGLDGDVLQLRKAAATLQAQLEPKATQQSRRGREKDEALLPAAAASEGQDTAPTKGVGEVGGASATSHSSAGADQEAQRDLQQVEEARIAAERREAECREQLSSVQEDLMQCQATLALRTQHLEKAKKDLSAAAQDHNAMASKLAEATACIQALEAEASSSAAQLETLQSLLDASSVAAQAAAADATSKLSALQNELERATAGLAASQAELVDARAGLATSHVEVADARAELVTAKAELANATCELTMSKAELVEAGVRLEAQGDQRAALSASHLSATVRLAEADSRAMRMEARAAEAAAARDAAAESERISRERARSLAVALETMRCQAWAWVEERAALEESVEELRAELAAEREEREERLVAARTAGAACHAALASHLREEGGEAAEQLVLQCGDLAARLGRESAALRVARAEAERAAAMLELESAARLEAEAEAAEARRGLEAAGAGLAAGAAAEQLLAACRAELASAAAAAKAADAREAGLGAELARAKEAARREAESAAAYDAAALDLELTLSGAEREVAGLRRRLAESEAKAQEMEAEAERARVADKEAAQALEARDWQVQDLLHQVSNLVELAKFQYSRLCELESEELKEMASAAPKDALPGLPAADAASPARPPTGPEGRGPADAAASSLEAKPRLDASSSLEAALHAMRKLQTERDLLVDSLKRMQPALREAQRRERETAAKLASKEEEVAVLRSAVAAATPPARPRIHLPASDTYEGSENTPPPDSFPRGTARVQTPSPGPVPFSPSASQNLAPAQQQQDSQGKLSALGRLVERRRVIKTPVEDGRKKRWSSFSMATYDRLQSP</sequence>
<feature type="coiled-coil region" evidence="1">
    <location>
        <begin position="656"/>
        <end position="702"/>
    </location>
</feature>
<organism evidence="3">
    <name type="scientific">Auxenochlorella protothecoides</name>
    <name type="common">Green microalga</name>
    <name type="synonym">Chlorella protothecoides</name>
    <dbReference type="NCBI Taxonomy" id="3075"/>
    <lineage>
        <taxon>Eukaryota</taxon>
        <taxon>Viridiplantae</taxon>
        <taxon>Chlorophyta</taxon>
        <taxon>core chlorophytes</taxon>
        <taxon>Trebouxiophyceae</taxon>
        <taxon>Chlorellales</taxon>
        <taxon>Chlorellaceae</taxon>
        <taxon>Auxenochlorella</taxon>
    </lineage>
</organism>
<feature type="region of interest" description="Disordered" evidence="2">
    <location>
        <begin position="1"/>
        <end position="24"/>
    </location>
</feature>
<accession>A0A1D1ZRI9</accession>
<feature type="region of interest" description="Disordered" evidence="2">
    <location>
        <begin position="853"/>
        <end position="960"/>
    </location>
</feature>
<keyword evidence="1" id="KW-0175">Coiled coil</keyword>
<feature type="compositionally biased region" description="Basic and acidic residues" evidence="2">
    <location>
        <begin position="826"/>
        <end position="843"/>
    </location>
</feature>
<name>A0A1D1ZRI9_AUXPR</name>
<feature type="compositionally biased region" description="Polar residues" evidence="2">
    <location>
        <begin position="947"/>
        <end position="960"/>
    </location>
</feature>
<feature type="compositionally biased region" description="Polar residues" evidence="2">
    <location>
        <begin position="902"/>
        <end position="920"/>
    </location>
</feature>
<feature type="region of interest" description="Disordered" evidence="2">
    <location>
        <begin position="824"/>
        <end position="843"/>
    </location>
</feature>
<feature type="compositionally biased region" description="Basic and acidic residues" evidence="2">
    <location>
        <begin position="927"/>
        <end position="942"/>
    </location>
</feature>
<evidence type="ECO:0000256" key="2">
    <source>
        <dbReference type="SAM" id="MobiDB-lite"/>
    </source>
</evidence>
<feature type="compositionally biased region" description="Low complexity" evidence="2">
    <location>
        <begin position="747"/>
        <end position="764"/>
    </location>
</feature>
<dbReference type="AlphaFoldDB" id="A0A1D1ZRI9"/>
<feature type="region of interest" description="Disordered" evidence="2">
    <location>
        <begin position="40"/>
        <end position="65"/>
    </location>
</feature>
<proteinExistence type="predicted"/>
<gene>
    <name evidence="3" type="ORF">g.7945</name>
</gene>
<protein>
    <submittedName>
        <fullName evidence="3">Uncharacterized protein</fullName>
    </submittedName>
</protein>
<feature type="compositionally biased region" description="Low complexity" evidence="2">
    <location>
        <begin position="208"/>
        <end position="219"/>
    </location>
</feature>
<feature type="coiled-coil region" evidence="1">
    <location>
        <begin position="297"/>
        <end position="391"/>
    </location>
</feature>
<evidence type="ECO:0000256" key="1">
    <source>
        <dbReference type="SAM" id="Coils"/>
    </source>
</evidence>
<reference evidence="3" key="1">
    <citation type="submission" date="2015-08" db="EMBL/GenBank/DDBJ databases">
        <authorList>
            <person name="Babu N.S."/>
            <person name="Beckwith C.J."/>
            <person name="Beseler K.G."/>
            <person name="Brison A."/>
            <person name="Carone J.V."/>
            <person name="Caskin T.P."/>
            <person name="Diamond M."/>
            <person name="Durham M.E."/>
            <person name="Foxe J.M."/>
            <person name="Go M."/>
            <person name="Henderson B.A."/>
            <person name="Jones I.B."/>
            <person name="McGettigan J.A."/>
            <person name="Micheletti S.J."/>
            <person name="Nasrallah M.E."/>
            <person name="Ortiz D."/>
            <person name="Piller C.R."/>
            <person name="Privatt S.R."/>
            <person name="Schneider S.L."/>
            <person name="Sharp S."/>
            <person name="Smith T.C."/>
            <person name="Stanton J.D."/>
            <person name="Ullery H.E."/>
            <person name="Wilson R.J."/>
            <person name="Serrano M.G."/>
            <person name="Buck G."/>
            <person name="Lee V."/>
            <person name="Wang Y."/>
            <person name="Carvalho R."/>
            <person name="Voegtly L."/>
            <person name="Shi R."/>
            <person name="Duckworth R."/>
            <person name="Johnson A."/>
            <person name="Loviza R."/>
            <person name="Walstead R."/>
            <person name="Shah Z."/>
            <person name="Kiflezghi M."/>
            <person name="Wade K."/>
            <person name="Ball S.L."/>
            <person name="Bradley K.W."/>
            <person name="Asai D.J."/>
            <person name="Bowman C.A."/>
            <person name="Russell D.A."/>
            <person name="Pope W.H."/>
            <person name="Jacobs-Sera D."/>
            <person name="Hendrix R.W."/>
            <person name="Hatfull G.F."/>
        </authorList>
    </citation>
    <scope>NUCLEOTIDE SEQUENCE</scope>
</reference>
<feature type="region of interest" description="Disordered" evidence="2">
    <location>
        <begin position="165"/>
        <end position="228"/>
    </location>
</feature>